<keyword evidence="7 11" id="KW-0067">ATP-binding</keyword>
<accession>A0A0F6YJP6</accession>
<dbReference type="Pfam" id="PF13481">
    <property type="entry name" value="AAA_25"/>
    <property type="match status" value="1"/>
</dbReference>
<dbReference type="AlphaFoldDB" id="A0A0F6YJP6"/>
<dbReference type="Pfam" id="PF13541">
    <property type="entry name" value="ChlI"/>
    <property type="match status" value="1"/>
</dbReference>
<keyword evidence="9 11" id="KW-0238">DNA-binding</keyword>
<evidence type="ECO:0000256" key="5">
    <source>
        <dbReference type="ARBA" id="ARBA00022801"/>
    </source>
</evidence>
<name>A0A0F6YJP6_9BACT</name>
<dbReference type="InterPro" id="IPR041166">
    <property type="entry name" value="Rubredoxin_2"/>
</dbReference>
<dbReference type="GO" id="GO:0016787">
    <property type="term" value="F:hydrolase activity"/>
    <property type="evidence" value="ECO:0007669"/>
    <property type="project" value="UniProtKB-KW"/>
</dbReference>
<reference evidence="15 16" key="1">
    <citation type="submission" date="2015-03" db="EMBL/GenBank/DDBJ databases">
        <title>Genome assembly of Sandaracinus amylolyticus DSM 53668.</title>
        <authorList>
            <person name="Sharma G."/>
            <person name="Subramanian S."/>
        </authorList>
    </citation>
    <scope>NUCLEOTIDE SEQUENCE [LARGE SCALE GENOMIC DNA]</scope>
    <source>
        <strain evidence="15 16">DSM 53668</strain>
    </source>
</reference>
<dbReference type="GO" id="GO:0140664">
    <property type="term" value="F:ATP-dependent DNA damage sensor activity"/>
    <property type="evidence" value="ECO:0007669"/>
    <property type="project" value="InterPro"/>
</dbReference>
<feature type="short sequence motif" description="RadA KNRFG motif" evidence="11">
    <location>
        <begin position="259"/>
        <end position="263"/>
    </location>
</feature>
<feature type="binding site" evidence="11">
    <location>
        <begin position="101"/>
        <end position="108"/>
    </location>
    <ligand>
        <name>ATP</name>
        <dbReference type="ChEBI" id="CHEBI:30616"/>
    </ligand>
</feature>
<dbReference type="InterPro" id="IPR004504">
    <property type="entry name" value="DNA_repair_RadA"/>
</dbReference>
<dbReference type="PRINTS" id="PR01874">
    <property type="entry name" value="DNAREPAIRADA"/>
</dbReference>
<organism evidence="15 16">
    <name type="scientific">Sandaracinus amylolyticus</name>
    <dbReference type="NCBI Taxonomy" id="927083"/>
    <lineage>
        <taxon>Bacteria</taxon>
        <taxon>Pseudomonadati</taxon>
        <taxon>Myxococcota</taxon>
        <taxon>Polyangia</taxon>
        <taxon>Polyangiales</taxon>
        <taxon>Sandaracinaceae</taxon>
        <taxon>Sandaracinus</taxon>
    </lineage>
</organism>
<dbReference type="FunFam" id="3.40.50.300:FF:000050">
    <property type="entry name" value="DNA repair protein RadA"/>
    <property type="match status" value="1"/>
</dbReference>
<dbReference type="Gene3D" id="3.30.230.10">
    <property type="match status" value="1"/>
</dbReference>
<dbReference type="RefSeq" id="WP_053235456.1">
    <property type="nucleotide sequence ID" value="NZ_CP011125.1"/>
</dbReference>
<evidence type="ECO:0000256" key="13">
    <source>
        <dbReference type="RuleBase" id="RU003555"/>
    </source>
</evidence>
<dbReference type="InterPro" id="IPR027417">
    <property type="entry name" value="P-loop_NTPase"/>
</dbReference>
<dbReference type="GO" id="GO:0008270">
    <property type="term" value="F:zinc ion binding"/>
    <property type="evidence" value="ECO:0007669"/>
    <property type="project" value="UniProtKB-KW"/>
</dbReference>
<evidence type="ECO:0000313" key="16">
    <source>
        <dbReference type="Proteomes" id="UP000034883"/>
    </source>
</evidence>
<keyword evidence="16" id="KW-1185">Reference proteome</keyword>
<dbReference type="GO" id="GO:0000725">
    <property type="term" value="P:recombinational repair"/>
    <property type="evidence" value="ECO:0007669"/>
    <property type="project" value="UniProtKB-UniRule"/>
</dbReference>
<dbReference type="GO" id="GO:0003684">
    <property type="term" value="F:damaged DNA binding"/>
    <property type="evidence" value="ECO:0007669"/>
    <property type="project" value="InterPro"/>
</dbReference>
<dbReference type="SUPFAM" id="SSF54211">
    <property type="entry name" value="Ribosomal protein S5 domain 2-like"/>
    <property type="match status" value="1"/>
</dbReference>
<dbReference type="SUPFAM" id="SSF52540">
    <property type="entry name" value="P-loop containing nucleoside triphosphate hydrolases"/>
    <property type="match status" value="1"/>
</dbReference>
<evidence type="ECO:0000259" key="14">
    <source>
        <dbReference type="PROSITE" id="PS50162"/>
    </source>
</evidence>
<dbReference type="InterPro" id="IPR020588">
    <property type="entry name" value="RecA_ATP-bd"/>
</dbReference>
<comment type="domain">
    <text evidence="11">The middle region has homology to RecA with ATPase motifs including the RadA KNRFG motif, while the C-terminus is homologous to Lon protease.</text>
</comment>
<dbReference type="HAMAP" id="MF_01498">
    <property type="entry name" value="RadA_bact"/>
    <property type="match status" value="1"/>
</dbReference>
<dbReference type="STRING" id="927083.DB32_005446"/>
<feature type="region of interest" description="Lon-protease-like" evidence="11">
    <location>
        <begin position="358"/>
        <end position="463"/>
    </location>
</feature>
<dbReference type="InterPro" id="IPR014721">
    <property type="entry name" value="Ribsml_uS5_D2-typ_fold_subgr"/>
</dbReference>
<evidence type="ECO:0000256" key="11">
    <source>
        <dbReference type="HAMAP-Rule" id="MF_01498"/>
    </source>
</evidence>
<dbReference type="Proteomes" id="UP000034883">
    <property type="component" value="Chromosome"/>
</dbReference>
<dbReference type="EMBL" id="CP011125">
    <property type="protein sequence ID" value="AKF08297.1"/>
    <property type="molecule type" value="Genomic_DNA"/>
</dbReference>
<evidence type="ECO:0000256" key="1">
    <source>
        <dbReference type="ARBA" id="ARBA00022723"/>
    </source>
</evidence>
<dbReference type="SMART" id="SM00382">
    <property type="entry name" value="AAA"/>
    <property type="match status" value="1"/>
</dbReference>
<evidence type="ECO:0000256" key="7">
    <source>
        <dbReference type="ARBA" id="ARBA00022840"/>
    </source>
</evidence>
<keyword evidence="1 11" id="KW-0479">Metal-binding</keyword>
<evidence type="ECO:0000256" key="9">
    <source>
        <dbReference type="ARBA" id="ARBA00023125"/>
    </source>
</evidence>
<keyword evidence="6 13" id="KW-0862">Zinc</keyword>
<dbReference type="NCBIfam" id="TIGR00416">
    <property type="entry name" value="sms"/>
    <property type="match status" value="1"/>
</dbReference>
<evidence type="ECO:0000256" key="8">
    <source>
        <dbReference type="ARBA" id="ARBA00023016"/>
    </source>
</evidence>
<keyword evidence="3 11" id="KW-0227">DNA damage</keyword>
<keyword evidence="10 11" id="KW-0234">DNA repair</keyword>
<dbReference type="PANTHER" id="PTHR32472:SF10">
    <property type="entry name" value="DNA REPAIR PROTEIN RADA-LIKE PROTEIN"/>
    <property type="match status" value="1"/>
</dbReference>
<dbReference type="PANTHER" id="PTHR32472">
    <property type="entry name" value="DNA REPAIR PROTEIN RADA"/>
    <property type="match status" value="1"/>
</dbReference>
<evidence type="ECO:0000256" key="12">
    <source>
        <dbReference type="NCBIfam" id="TIGR00416"/>
    </source>
</evidence>
<comment type="similarity">
    <text evidence="11 13">Belongs to the RecA family. RadA subfamily.</text>
</comment>
<dbReference type="OrthoDB" id="9803906at2"/>
<proteinExistence type="inferred from homology"/>
<gene>
    <name evidence="11" type="primary">radA</name>
    <name evidence="15" type="ORF">DB32_005446</name>
</gene>
<evidence type="ECO:0000256" key="3">
    <source>
        <dbReference type="ARBA" id="ARBA00022763"/>
    </source>
</evidence>
<keyword evidence="5" id="KW-0378">Hydrolase</keyword>
<sequence length="463" mass="48474">MTKASSKDKTVFTCTACGAASPRWMGRCATCGEWNTFVEERAPAKSARSTAANVAGDHLARPTPIGEVPPDGARRIATGSEELDRVLGGGAVLGGVVLLGGDPGIGKSTLLMQALAGIARGGAKALYVTGEESAAQVAMRASRLALPGMERVMVQATTELEDIERAIGELEPATIVVDSIQTVRSGALESAAGSVGQLREVAARLVEIAKRRGLSLFLIGHVTKEGMLAGPKVLEHLVDTVLTFEGDPSLAYRVVRATKNRFGPAHEMAVFEMVREGLREVPDPSALFLAERPSRAPGSVVLPSAEGTRPVLIEVQALVAPARMGPPRRVSTGIEGSRLSILLAVLDRKADVHVLDQDVFASIAGGARVDERAADLALAIAVVSSLRDRAISEGLAVFGEVGLAGELRAVPRASSRLQEARKMGFSKVILPRGNLTQTTPEERAGLELVGAPTLTDALIAAFE</sequence>
<feature type="domain" description="RecA family profile 1" evidence="14">
    <location>
        <begin position="72"/>
        <end position="222"/>
    </location>
</feature>
<keyword evidence="8 11" id="KW-0346">Stress response</keyword>
<evidence type="ECO:0000313" key="15">
    <source>
        <dbReference type="EMBL" id="AKF08297.1"/>
    </source>
</evidence>
<dbReference type="Pfam" id="PF18073">
    <property type="entry name" value="Zn_ribbon_LapB"/>
    <property type="match status" value="1"/>
</dbReference>
<evidence type="ECO:0000256" key="2">
    <source>
        <dbReference type="ARBA" id="ARBA00022741"/>
    </source>
</evidence>
<dbReference type="InterPro" id="IPR020568">
    <property type="entry name" value="Ribosomal_Su5_D2-typ_SF"/>
</dbReference>
<keyword evidence="4 13" id="KW-0863">Zinc-finger</keyword>
<dbReference type="Gene3D" id="3.40.50.300">
    <property type="entry name" value="P-loop containing nucleotide triphosphate hydrolases"/>
    <property type="match status" value="1"/>
</dbReference>
<protein>
    <recommendedName>
        <fullName evidence="11 12">DNA repair protein RadA</fullName>
    </recommendedName>
</protein>
<comment type="function">
    <text evidence="11">Plays a role in repairing double-strand DNA breaks, probably involving stabilizing or processing branched DNA or blocked replication forks.</text>
</comment>
<dbReference type="KEGG" id="samy:DB32_005446"/>
<dbReference type="InterPro" id="IPR003593">
    <property type="entry name" value="AAA+_ATPase"/>
</dbReference>
<evidence type="ECO:0000256" key="10">
    <source>
        <dbReference type="ARBA" id="ARBA00023204"/>
    </source>
</evidence>
<comment type="function">
    <text evidence="13">DNA-dependent ATPase involved in processing of recombination intermediates, plays a role in repairing DNA breaks. Stimulates the branch migration of RecA-mediated strand transfer reactions, allowing the 3' invading strand to extend heteroduplex DNA faster. Binds ssDNA in the presence of ADP but not other nucleotides, has ATPase activity that is stimulated by ssDNA and various branched DNA structures, but inhibited by SSB. Does not have RecA's homology-searching function.</text>
</comment>
<keyword evidence="2 11" id="KW-0547">Nucleotide-binding</keyword>
<dbReference type="GO" id="GO:0005829">
    <property type="term" value="C:cytosol"/>
    <property type="evidence" value="ECO:0007669"/>
    <property type="project" value="TreeGrafter"/>
</dbReference>
<evidence type="ECO:0000256" key="6">
    <source>
        <dbReference type="ARBA" id="ARBA00022833"/>
    </source>
</evidence>
<dbReference type="PROSITE" id="PS50162">
    <property type="entry name" value="RECA_2"/>
    <property type="match status" value="1"/>
</dbReference>
<evidence type="ECO:0000256" key="4">
    <source>
        <dbReference type="ARBA" id="ARBA00022771"/>
    </source>
</evidence>
<dbReference type="GO" id="GO:0005524">
    <property type="term" value="F:ATP binding"/>
    <property type="evidence" value="ECO:0007669"/>
    <property type="project" value="UniProtKB-UniRule"/>
</dbReference>